<accession>A0A3M7QKU2</accession>
<gene>
    <name evidence="2" type="ORF">BpHYR1_035556</name>
</gene>
<dbReference type="AlphaFoldDB" id="A0A3M7QKU2"/>
<evidence type="ECO:0000313" key="2">
    <source>
        <dbReference type="EMBL" id="RNA11595.1"/>
    </source>
</evidence>
<protein>
    <submittedName>
        <fullName evidence="2">Uncharacterized protein</fullName>
    </submittedName>
</protein>
<dbReference type="STRING" id="10195.A0A3M7QKU2"/>
<sequence>MFNNSNDVVGIDLDENEDDDDDPTVVDGLKWRNLGANKPFLVNDPFRFKSYYHLIDKDGLVSKEFTKESFYLKRQDLPVLIHYMGIYDSDVEIESGPHGNIKQKESSQNYMRTLPSVMKELKEQVSQKAPSTAVNRLKRFTYDEIANIHLMHVSLGFPNLILTAPDVRIIGIDDELILDIKKTLDIFDSENRVCFQFDTTFNLTGFYVSILLFKHPILVLHNTEKSPPIPVAYFFHEKKHEKSHCEFWRFMKDLLPELEEKAFMITDCELAFRNAMTRYFPKLPLLRCWNHFYKSTERWINGSKHFTNDDVGFYCESIRELLLQPTKQLFEQQLNIKINGYVNNLGRQVEPWKKVFYEYFSTHISPEIKNLAAWSVTPIAKRLFNHFTGITTNQSEGLNNLLKLINNRTEFPLDIIALSLQQLSIYYSN</sequence>
<name>A0A3M7QKU2_BRAPC</name>
<proteinExistence type="predicted"/>
<dbReference type="EMBL" id="REGN01005912">
    <property type="protein sequence ID" value="RNA11595.1"/>
    <property type="molecule type" value="Genomic_DNA"/>
</dbReference>
<feature type="compositionally biased region" description="Acidic residues" evidence="1">
    <location>
        <begin position="12"/>
        <end position="22"/>
    </location>
</feature>
<keyword evidence="3" id="KW-1185">Reference proteome</keyword>
<evidence type="ECO:0000313" key="3">
    <source>
        <dbReference type="Proteomes" id="UP000276133"/>
    </source>
</evidence>
<reference evidence="2 3" key="1">
    <citation type="journal article" date="2018" name="Sci. Rep.">
        <title>Genomic signatures of local adaptation to the degree of environmental predictability in rotifers.</title>
        <authorList>
            <person name="Franch-Gras L."/>
            <person name="Hahn C."/>
            <person name="Garcia-Roger E.M."/>
            <person name="Carmona M.J."/>
            <person name="Serra M."/>
            <person name="Gomez A."/>
        </authorList>
    </citation>
    <scope>NUCLEOTIDE SEQUENCE [LARGE SCALE GENOMIC DNA]</scope>
    <source>
        <strain evidence="2">HYR1</strain>
    </source>
</reference>
<dbReference type="Proteomes" id="UP000276133">
    <property type="component" value="Unassembled WGS sequence"/>
</dbReference>
<evidence type="ECO:0000256" key="1">
    <source>
        <dbReference type="SAM" id="MobiDB-lite"/>
    </source>
</evidence>
<organism evidence="2 3">
    <name type="scientific">Brachionus plicatilis</name>
    <name type="common">Marine rotifer</name>
    <name type="synonym">Brachionus muelleri</name>
    <dbReference type="NCBI Taxonomy" id="10195"/>
    <lineage>
        <taxon>Eukaryota</taxon>
        <taxon>Metazoa</taxon>
        <taxon>Spiralia</taxon>
        <taxon>Gnathifera</taxon>
        <taxon>Rotifera</taxon>
        <taxon>Eurotatoria</taxon>
        <taxon>Monogononta</taxon>
        <taxon>Pseudotrocha</taxon>
        <taxon>Ploima</taxon>
        <taxon>Brachionidae</taxon>
        <taxon>Brachionus</taxon>
    </lineage>
</organism>
<dbReference type="OrthoDB" id="5791190at2759"/>
<comment type="caution">
    <text evidence="2">The sequence shown here is derived from an EMBL/GenBank/DDBJ whole genome shotgun (WGS) entry which is preliminary data.</text>
</comment>
<feature type="region of interest" description="Disordered" evidence="1">
    <location>
        <begin position="1"/>
        <end position="22"/>
    </location>
</feature>